<comment type="similarity">
    <text evidence="6">Belongs to the MPP10 family.</text>
</comment>
<comment type="subcellular location">
    <subcellularLocation>
        <location evidence="1">Nucleus</location>
        <location evidence="1">Nucleolus</location>
    </subcellularLocation>
</comment>
<accession>A0A7J7L939</accession>
<evidence type="ECO:0000256" key="5">
    <source>
        <dbReference type="ARBA" id="ARBA00023274"/>
    </source>
</evidence>
<keyword evidence="8" id="KW-1185">Reference proteome</keyword>
<keyword evidence="2" id="KW-0690">Ribosome biogenesis</keyword>
<dbReference type="GO" id="GO:0005732">
    <property type="term" value="C:sno(s)RNA-containing ribonucleoprotein complex"/>
    <property type="evidence" value="ECO:0007669"/>
    <property type="project" value="InterPro"/>
</dbReference>
<keyword evidence="5" id="KW-0687">Ribonucleoprotein</keyword>
<comment type="caution">
    <text evidence="7">The sequence shown here is derived from an EMBL/GenBank/DDBJ whole genome shotgun (WGS) entry which is preliminary data.</text>
</comment>
<dbReference type="PANTHER" id="PTHR17039">
    <property type="entry name" value="U3 SMALL NUCLEOLAR RIBONUCLEOPROTEIN PROTEIN MPP10"/>
    <property type="match status" value="1"/>
</dbReference>
<gene>
    <name evidence="7" type="ORF">GIB67_023209</name>
</gene>
<evidence type="ECO:0000256" key="6">
    <source>
        <dbReference type="ARBA" id="ARBA00029455"/>
    </source>
</evidence>
<dbReference type="AlphaFoldDB" id="A0A7J7L939"/>
<proteinExistence type="inferred from homology"/>
<dbReference type="Proteomes" id="UP000541444">
    <property type="component" value="Unassembled WGS sequence"/>
</dbReference>
<organism evidence="7 8">
    <name type="scientific">Kingdonia uniflora</name>
    <dbReference type="NCBI Taxonomy" id="39325"/>
    <lineage>
        <taxon>Eukaryota</taxon>
        <taxon>Viridiplantae</taxon>
        <taxon>Streptophyta</taxon>
        <taxon>Embryophyta</taxon>
        <taxon>Tracheophyta</taxon>
        <taxon>Spermatophyta</taxon>
        <taxon>Magnoliopsida</taxon>
        <taxon>Ranunculales</taxon>
        <taxon>Circaeasteraceae</taxon>
        <taxon>Kingdonia</taxon>
    </lineage>
</organism>
<dbReference type="PANTHER" id="PTHR17039:SF0">
    <property type="entry name" value="U3 SMALL NUCLEOLAR RIBONUCLEOPROTEIN PROTEIN MPP10"/>
    <property type="match status" value="1"/>
</dbReference>
<dbReference type="EMBL" id="JACGCM010002531">
    <property type="protein sequence ID" value="KAF6139156.1"/>
    <property type="molecule type" value="Genomic_DNA"/>
</dbReference>
<evidence type="ECO:0000256" key="1">
    <source>
        <dbReference type="ARBA" id="ARBA00004604"/>
    </source>
</evidence>
<evidence type="ECO:0000313" key="7">
    <source>
        <dbReference type="EMBL" id="KAF6139156.1"/>
    </source>
</evidence>
<dbReference type="OrthoDB" id="3176171at2759"/>
<dbReference type="Gene3D" id="3.40.850.10">
    <property type="entry name" value="Kinesin motor domain"/>
    <property type="match status" value="1"/>
</dbReference>
<dbReference type="InterPro" id="IPR036961">
    <property type="entry name" value="Kinesin_motor_dom_sf"/>
</dbReference>
<reference evidence="7 8" key="1">
    <citation type="journal article" date="2020" name="IScience">
        <title>Genome Sequencing of the Endangered Kingdonia uniflora (Circaeasteraceae, Ranunculales) Reveals Potential Mechanisms of Evolutionary Specialization.</title>
        <authorList>
            <person name="Sun Y."/>
            <person name="Deng T."/>
            <person name="Zhang A."/>
            <person name="Moore M.J."/>
            <person name="Landis J.B."/>
            <person name="Lin N."/>
            <person name="Zhang H."/>
            <person name="Zhang X."/>
            <person name="Huang J."/>
            <person name="Zhang X."/>
            <person name="Sun H."/>
            <person name="Wang H."/>
        </authorList>
    </citation>
    <scope>NUCLEOTIDE SEQUENCE [LARGE SCALE GENOMIC DNA]</scope>
    <source>
        <strain evidence="7">TB1705</strain>
        <tissue evidence="7">Leaf</tissue>
    </source>
</reference>
<name>A0A7J7L939_9MAGN</name>
<sequence>MIGWTDGPAYMNRMGNVLRIENFGDPMIENDFEVAAGCRIVLISAKEGPDASIPLVTNGLLRVHKCIVDSLDADLSNAPTPLSFLKGEGTTLPKLAIPSRTPIQIRETLNGGITLARVTEPEVRSKEEMATYLSRGSLAPATGSTNMTVSQVLDAAMLAPEEMFAGKGDIKEEVELTREQRKQRRANKKRKFKESGFDASAQHVHYIDQSLEISTISTIRDAVVKIFGSFMDIRLEIWITPMDFHMLTSLSIGRYLTQVLYGDAWYILSNTKQLLPRIECSNIKSGNVSILHLKMYLTITDDREDGITIIHAFIFFIMGHLWFKTTNDTVPLGYLAAVADLDEAAEYD</sequence>
<evidence type="ECO:0000256" key="3">
    <source>
        <dbReference type="ARBA" id="ARBA00022552"/>
    </source>
</evidence>
<protein>
    <submittedName>
        <fullName evidence="7">Uncharacterized protein</fullName>
    </submittedName>
</protein>
<keyword evidence="4" id="KW-0539">Nucleus</keyword>
<dbReference type="GO" id="GO:0034457">
    <property type="term" value="C:Mpp10 complex"/>
    <property type="evidence" value="ECO:0007669"/>
    <property type="project" value="InterPro"/>
</dbReference>
<evidence type="ECO:0000256" key="4">
    <source>
        <dbReference type="ARBA" id="ARBA00023242"/>
    </source>
</evidence>
<dbReference type="GO" id="GO:0032040">
    <property type="term" value="C:small-subunit processome"/>
    <property type="evidence" value="ECO:0007669"/>
    <property type="project" value="TreeGrafter"/>
</dbReference>
<evidence type="ECO:0000313" key="8">
    <source>
        <dbReference type="Proteomes" id="UP000541444"/>
    </source>
</evidence>
<dbReference type="InterPro" id="IPR012173">
    <property type="entry name" value="Mpp10"/>
</dbReference>
<dbReference type="GO" id="GO:0006364">
    <property type="term" value="P:rRNA processing"/>
    <property type="evidence" value="ECO:0007669"/>
    <property type="project" value="UniProtKB-KW"/>
</dbReference>
<evidence type="ECO:0000256" key="2">
    <source>
        <dbReference type="ARBA" id="ARBA00022517"/>
    </source>
</evidence>
<keyword evidence="3" id="KW-0698">rRNA processing</keyword>